<comment type="caution">
    <text evidence="1">The sequence shown here is derived from an EMBL/GenBank/DDBJ whole genome shotgun (WGS) entry which is preliminary data.</text>
</comment>
<dbReference type="EMBL" id="JAWDKB010000009">
    <property type="protein sequence ID" value="MDV0444440.1"/>
    <property type="molecule type" value="Genomic_DNA"/>
</dbReference>
<organism evidence="1 2">
    <name type="scientific">Methanorbis rubei</name>
    <dbReference type="NCBI Taxonomy" id="3028300"/>
    <lineage>
        <taxon>Archaea</taxon>
        <taxon>Methanobacteriati</taxon>
        <taxon>Methanobacteriota</taxon>
        <taxon>Stenosarchaea group</taxon>
        <taxon>Methanomicrobia</taxon>
        <taxon>Methanomicrobiales</taxon>
        <taxon>Methanocorpusculaceae</taxon>
        <taxon>Methanorbis</taxon>
    </lineage>
</organism>
<protein>
    <submittedName>
        <fullName evidence="1">Uncharacterized protein</fullName>
    </submittedName>
</protein>
<name>A0AAE4SEB8_9EURY</name>
<evidence type="ECO:0000313" key="2">
    <source>
        <dbReference type="Proteomes" id="UP001283212"/>
    </source>
</evidence>
<evidence type="ECO:0000313" key="1">
    <source>
        <dbReference type="EMBL" id="MDV0444440.1"/>
    </source>
</evidence>
<dbReference type="Proteomes" id="UP001283212">
    <property type="component" value="Unassembled WGS sequence"/>
</dbReference>
<gene>
    <name evidence="1" type="ORF">McpCs1_18510</name>
</gene>
<proteinExistence type="predicted"/>
<accession>A0AAE4SEB8</accession>
<reference evidence="1 2" key="1">
    <citation type="submission" date="2023-06" db="EMBL/GenBank/DDBJ databases">
        <title>Genome sequence of Methancorpusculaceae sp. Cs1.</title>
        <authorList>
            <person name="Protasov E."/>
            <person name="Platt K."/>
            <person name="Poehlein A."/>
            <person name="Daniel R."/>
            <person name="Brune A."/>
        </authorList>
    </citation>
    <scope>NUCLEOTIDE SEQUENCE [LARGE SCALE GENOMIC DNA]</scope>
    <source>
        <strain evidence="1 2">Cs1</strain>
    </source>
</reference>
<sequence>MPYCYKIIGTLTTHFFKRMKVQVIGMGILGQLERALGVWYPDPDADPDDTNPVVTVAFREYVMGRLGEAYSLADREERKVGEPDLVAVRNSDEKRFDLITCYRSRMFAKEDGDAYLPWTSPETYAAYLKYAEQEGNPCYVIFGLHGFADEPKFLFSVPLAEAVFDLPRSVLKKYEVAATKDLLP</sequence>
<keyword evidence="2" id="KW-1185">Reference proteome</keyword>
<dbReference type="AlphaFoldDB" id="A0AAE4SEB8"/>